<protein>
    <recommendedName>
        <fullName evidence="4">Protein kinase domain-containing protein</fullName>
    </recommendedName>
</protein>
<reference evidence="2 3" key="1">
    <citation type="submission" date="2015-07" db="EMBL/GenBank/DDBJ databases">
        <title>Genome analysis of myxobacterium Chondromyces crocatus Cm c5 reveals a high potential for natural compound synthesis and the genetic basis for the loss of fruiting body formation.</title>
        <authorList>
            <person name="Zaburannyi N."/>
            <person name="Bunk B."/>
            <person name="Maier J."/>
            <person name="Overmann J."/>
            <person name="Mueller R."/>
        </authorList>
    </citation>
    <scope>NUCLEOTIDE SEQUENCE [LARGE SCALE GENOMIC DNA]</scope>
    <source>
        <strain evidence="2 3">Cm c5</strain>
    </source>
</reference>
<feature type="region of interest" description="Disordered" evidence="1">
    <location>
        <begin position="87"/>
        <end position="108"/>
    </location>
</feature>
<evidence type="ECO:0008006" key="4">
    <source>
        <dbReference type="Google" id="ProtNLM"/>
    </source>
</evidence>
<gene>
    <name evidence="2" type="ORF">CMC5_047260</name>
</gene>
<dbReference type="STRING" id="52.CMC5_047260"/>
<organism evidence="2 3">
    <name type="scientific">Chondromyces crocatus</name>
    <dbReference type="NCBI Taxonomy" id="52"/>
    <lineage>
        <taxon>Bacteria</taxon>
        <taxon>Pseudomonadati</taxon>
        <taxon>Myxococcota</taxon>
        <taxon>Polyangia</taxon>
        <taxon>Polyangiales</taxon>
        <taxon>Polyangiaceae</taxon>
        <taxon>Chondromyces</taxon>
    </lineage>
</organism>
<name>A0A0K1EI95_CHOCO</name>
<sequence>MRGSTCRIDGSGEALVVRRVHVGERFEVLELEASGRRLALKIAAEHQQGMPPYRATRTVGTVSTIWSMISRAGILASSSWGALQLVDHGGRPGSDAREGTSQPGEVHETTTVTAEMLLTEEAQRIRDTEPHWNHQVLDLARCHLPDRAPALGLLMPWHPGVPLGTLPQRTQRRLLPRMMLSLWDALAAGLHGDLHDANVIVAPTEDRFALIDPGAMLLLPPPPSPGPTSDILTFVCSPTMYPLLPPYAITRPLAEGDTLHDHWHSFVRSLSWDDIAVPLDASGDSIHILPSRGRYLVQVPRTRGEPHPADLLAVGILYYRALTGAHPFFDARFTEPAWLSVMAWDSVISGDEPGRERVARPVVAPSERTLDDGRGSVLPEEEALALALLDLEVPSRDRLLSLSAAAAQALARADG</sequence>
<evidence type="ECO:0000256" key="1">
    <source>
        <dbReference type="SAM" id="MobiDB-lite"/>
    </source>
</evidence>
<feature type="compositionally biased region" description="Polar residues" evidence="1">
    <location>
        <begin position="99"/>
        <end position="108"/>
    </location>
</feature>
<dbReference type="OrthoDB" id="9645683at2"/>
<dbReference type="RefSeq" id="WP_050432485.1">
    <property type="nucleotide sequence ID" value="NZ_CP012159.1"/>
</dbReference>
<evidence type="ECO:0000313" key="2">
    <source>
        <dbReference type="EMBL" id="AKT40570.1"/>
    </source>
</evidence>
<dbReference type="EMBL" id="CP012159">
    <property type="protein sequence ID" value="AKT40570.1"/>
    <property type="molecule type" value="Genomic_DNA"/>
</dbReference>
<dbReference type="InterPro" id="IPR011009">
    <property type="entry name" value="Kinase-like_dom_sf"/>
</dbReference>
<dbReference type="SUPFAM" id="SSF56112">
    <property type="entry name" value="Protein kinase-like (PK-like)"/>
    <property type="match status" value="1"/>
</dbReference>
<feature type="compositionally biased region" description="Basic and acidic residues" evidence="1">
    <location>
        <begin position="88"/>
        <end position="98"/>
    </location>
</feature>
<dbReference type="AlphaFoldDB" id="A0A0K1EI95"/>
<dbReference type="Proteomes" id="UP000067626">
    <property type="component" value="Chromosome"/>
</dbReference>
<accession>A0A0K1EI95</accession>
<evidence type="ECO:0000313" key="3">
    <source>
        <dbReference type="Proteomes" id="UP000067626"/>
    </source>
</evidence>
<keyword evidence="3" id="KW-1185">Reference proteome</keyword>
<dbReference type="KEGG" id="ccro:CMC5_047260"/>
<proteinExistence type="predicted"/>